<dbReference type="Proteomes" id="UP000320513">
    <property type="component" value="Unassembled WGS sequence"/>
</dbReference>
<dbReference type="AlphaFoldDB" id="A0A557XNE7"/>
<comment type="caution">
    <text evidence="2">The sequence shown here is derived from an EMBL/GenBank/DDBJ whole genome shotgun (WGS) entry which is preliminary data.</text>
</comment>
<evidence type="ECO:0000313" key="3">
    <source>
        <dbReference type="Proteomes" id="UP000320513"/>
    </source>
</evidence>
<feature type="signal peptide" evidence="1">
    <location>
        <begin position="1"/>
        <end position="29"/>
    </location>
</feature>
<dbReference type="RefSeq" id="WP_144952618.1">
    <property type="nucleotide sequence ID" value="NZ_VMQU01000066.1"/>
</dbReference>
<keyword evidence="1" id="KW-0732">Signal</keyword>
<evidence type="ECO:0008006" key="4">
    <source>
        <dbReference type="Google" id="ProtNLM"/>
    </source>
</evidence>
<name>A0A557XNE7_9MYCO</name>
<proteinExistence type="predicted"/>
<sequence>MIPPGASSLAGICAASLAIALPLSPSAGADPPSWNGRYAITFMVGPKSGTSLAAGDPEEQHTEVYTFRSSCTGAKCTATIVGGPPPSNPTVPQPVQFTWDGSSWTQVSDFQWDCMLPDTTIQWSPAHATVRYTPQPDGSLSGTMHTEISSGPCQGTIEMNMTAERV</sequence>
<protein>
    <recommendedName>
        <fullName evidence="4">Secreted protein</fullName>
    </recommendedName>
</protein>
<evidence type="ECO:0000256" key="1">
    <source>
        <dbReference type="SAM" id="SignalP"/>
    </source>
</evidence>
<gene>
    <name evidence="2" type="ORF">FPZ47_15880</name>
</gene>
<evidence type="ECO:0000313" key="2">
    <source>
        <dbReference type="EMBL" id="TVS87379.1"/>
    </source>
</evidence>
<keyword evidence="3" id="KW-1185">Reference proteome</keyword>
<dbReference type="OrthoDB" id="4459650at2"/>
<feature type="chain" id="PRO_5039686859" description="Secreted protein" evidence="1">
    <location>
        <begin position="30"/>
        <end position="166"/>
    </location>
</feature>
<organism evidence="2 3">
    <name type="scientific">Mycobacterium helveticum</name>
    <dbReference type="NCBI Taxonomy" id="2592811"/>
    <lineage>
        <taxon>Bacteria</taxon>
        <taxon>Bacillati</taxon>
        <taxon>Actinomycetota</taxon>
        <taxon>Actinomycetes</taxon>
        <taxon>Mycobacteriales</taxon>
        <taxon>Mycobacteriaceae</taxon>
        <taxon>Mycobacterium</taxon>
    </lineage>
</organism>
<dbReference type="EMBL" id="VMQU01000066">
    <property type="protein sequence ID" value="TVS87379.1"/>
    <property type="molecule type" value="Genomic_DNA"/>
</dbReference>
<reference evidence="2 3" key="1">
    <citation type="submission" date="2019-07" db="EMBL/GenBank/DDBJ databases">
        <title>New Mycobacterium species.</title>
        <authorList>
            <person name="Tortoli E."/>
            <person name="Ghielmetti G."/>
            <person name="Friedel U."/>
            <person name="Trovato A."/>
        </authorList>
    </citation>
    <scope>NUCLEOTIDE SEQUENCE [LARGE SCALE GENOMIC DNA]</scope>
    <source>
        <strain evidence="2 3">16-83</strain>
    </source>
</reference>
<accession>A0A557XNE7</accession>